<dbReference type="AlphaFoldDB" id="A0A0D8HCH7"/>
<dbReference type="Proteomes" id="UP000032360">
    <property type="component" value="Unassembled WGS sequence"/>
</dbReference>
<name>A0A0D8HCH7_9ACTN</name>
<proteinExistence type="predicted"/>
<accession>A0A0D8HCH7</accession>
<comment type="caution">
    <text evidence="1">The sequence shown here is derived from an EMBL/GenBank/DDBJ whole genome shotgun (WGS) entry which is preliminary data.</text>
</comment>
<protein>
    <submittedName>
        <fullName evidence="1">Uncharacterized protein</fullName>
    </submittedName>
</protein>
<evidence type="ECO:0000313" key="1">
    <source>
        <dbReference type="EMBL" id="KJF15492.1"/>
    </source>
</evidence>
<gene>
    <name evidence="1" type="ORF">AXFE_36650</name>
</gene>
<reference evidence="1 2" key="1">
    <citation type="submission" date="2015-01" db="EMBL/GenBank/DDBJ databases">
        <title>Draft genome of the acidophilic iron oxidizer Acidithrix ferrooxidans strain Py-F3.</title>
        <authorList>
            <person name="Poehlein A."/>
            <person name="Eisen S."/>
            <person name="Schloemann M."/>
            <person name="Johnson B.D."/>
            <person name="Daniel R."/>
            <person name="Muehling M."/>
        </authorList>
    </citation>
    <scope>NUCLEOTIDE SEQUENCE [LARGE SCALE GENOMIC DNA]</scope>
    <source>
        <strain evidence="1 2">Py-F3</strain>
    </source>
</reference>
<keyword evidence="2" id="KW-1185">Reference proteome</keyword>
<sequence length="68" mass="7474">MFKRDIHKAVNTNKEFAEALILARPAYISEIEQGAAIAEPAFEAAATAYTDQALTTCAIAQLRFNLRC</sequence>
<evidence type="ECO:0000313" key="2">
    <source>
        <dbReference type="Proteomes" id="UP000032360"/>
    </source>
</evidence>
<dbReference type="EMBL" id="JXYS01000156">
    <property type="protein sequence ID" value="KJF15492.1"/>
    <property type="molecule type" value="Genomic_DNA"/>
</dbReference>
<dbReference type="RefSeq" id="WP_052607245.1">
    <property type="nucleotide sequence ID" value="NZ_JXYS01000156.1"/>
</dbReference>
<dbReference type="STRING" id="1280514.AXFE_36650"/>
<organism evidence="1 2">
    <name type="scientific">Acidithrix ferrooxidans</name>
    <dbReference type="NCBI Taxonomy" id="1280514"/>
    <lineage>
        <taxon>Bacteria</taxon>
        <taxon>Bacillati</taxon>
        <taxon>Actinomycetota</taxon>
        <taxon>Acidimicrobiia</taxon>
        <taxon>Acidimicrobiales</taxon>
        <taxon>Acidimicrobiaceae</taxon>
        <taxon>Acidithrix</taxon>
    </lineage>
</organism>